<organism evidence="16 17">
    <name type="scientific">Bacillus cereus VD133</name>
    <dbReference type="NCBI Taxonomy" id="1053233"/>
    <lineage>
        <taxon>Bacteria</taxon>
        <taxon>Bacillati</taxon>
        <taxon>Bacillota</taxon>
        <taxon>Bacilli</taxon>
        <taxon>Bacillales</taxon>
        <taxon>Bacillaceae</taxon>
        <taxon>Bacillus</taxon>
        <taxon>Bacillus cereus group</taxon>
    </lineage>
</organism>
<dbReference type="EMBL" id="AHFB01000058">
    <property type="protein sequence ID" value="EOO33537.1"/>
    <property type="molecule type" value="Genomic_DNA"/>
</dbReference>
<comment type="caution">
    <text evidence="16">The sequence shown here is derived from an EMBL/GenBank/DDBJ whole genome shotgun (WGS) entry which is preliminary data.</text>
</comment>
<dbReference type="EMBL" id="AHFB01000020">
    <property type="protein sequence ID" value="EOO39022.1"/>
    <property type="molecule type" value="Genomic_DNA"/>
</dbReference>
<dbReference type="EMBL" id="AHFB01000030">
    <property type="protein sequence ID" value="EOO36682.1"/>
    <property type="molecule type" value="Genomic_DNA"/>
</dbReference>
<dbReference type="EMBL" id="AHFB01000070">
    <property type="protein sequence ID" value="EOO32367.1"/>
    <property type="molecule type" value="Genomic_DNA"/>
</dbReference>
<evidence type="ECO:0000313" key="4">
    <source>
        <dbReference type="EMBL" id="EOO26186.1"/>
    </source>
</evidence>
<dbReference type="EMBL" id="AHFB01000038">
    <property type="protein sequence ID" value="EOO35808.1"/>
    <property type="molecule type" value="Genomic_DNA"/>
</dbReference>
<sequence length="606" mass="71900">MRSPENVLNSLNQKSKDTKYHYHRLYRNLYNPNFYYLAYQNIYAKEGNMTVGTDGTTIDGMSITRITKLIEQIKVESYKPKAVRRVYIPKQNGKKRPLGIPSVDDKLVQEVIRMLLNAIYDSNFSTHSHGFRPKRSCHTALKEIKTHFDGTRWFVEGDIESYFDSIDHHTLINILRKRIQDERFLNLIWKFLRAGYLEDWKYHKTYSGTPQGGIISPILANIYLDEFDKYMEKLKENLYKGERRTLNPPYSRLASRITRLKRKLKNNKLTSQEKQEIHMEISETRELRSQTSMTIPNDENFKRLFYVRYADDFIIGIIGSKEEAKGIKAQIADYLSTELKLNLSDDKTLITHSSKKARFLGYDITIARSQSRKMCKDGKMRRTASYKCMLYVPKEKWVNNLKDKGILKILHNGNWKQTHRRNLVDLDDLEILNIYNSEIRGLYNYYQLANNVSVLNKYYYHMKYSMYKTFANKYKSTINKITNKYCENGVFMVRYKTRTGEKERHFYNQGFQRKIVSYRKDNSTQQIDIIPNEYKNCGITSLIDRLTAEKCEYCERENIPLEMHHVRKLKDLKGKRKWEIEMIGRKRKTLALCHECHVKLHSGKLD</sequence>
<reference evidence="16 17" key="1">
    <citation type="submission" date="2012-12" db="EMBL/GenBank/DDBJ databases">
        <title>The Genome Sequence of Bacillus cereus VD133.</title>
        <authorList>
            <consortium name="The Broad Institute Genome Sequencing Platform"/>
            <consortium name="The Broad Institute Genome Sequencing Center for Infectious Disease"/>
            <person name="Feldgarden M."/>
            <person name="Van der Auwera G.A."/>
            <person name="Mahillon J."/>
            <person name="Duprez V."/>
            <person name="Timmery S."/>
            <person name="Mattelet C."/>
            <person name="Dierick K."/>
            <person name="Sun M."/>
            <person name="Yu Z."/>
            <person name="Zhu L."/>
            <person name="Hu X."/>
            <person name="Shank E.B."/>
            <person name="Swiecicka I."/>
            <person name="Hansen B.M."/>
            <person name="Andrup L."/>
            <person name="Walker B."/>
            <person name="Young S.K."/>
            <person name="Zeng Q."/>
            <person name="Gargeya S."/>
            <person name="Fitzgerald M."/>
            <person name="Haas B."/>
            <person name="Abouelleil A."/>
            <person name="Alvarado L."/>
            <person name="Arachchi H.M."/>
            <person name="Berlin A.M."/>
            <person name="Chapman S.B."/>
            <person name="Dewar J."/>
            <person name="Goldberg J."/>
            <person name="Griggs A."/>
            <person name="Gujja S."/>
            <person name="Hansen M."/>
            <person name="Howarth C."/>
            <person name="Imamovic A."/>
            <person name="Larimer J."/>
            <person name="McCowan C."/>
            <person name="Murphy C."/>
            <person name="Neiman D."/>
            <person name="Pearson M."/>
            <person name="Priest M."/>
            <person name="Roberts A."/>
            <person name="Saif S."/>
            <person name="Shea T."/>
            <person name="Sisk P."/>
            <person name="Sykes S."/>
            <person name="Wortman J."/>
            <person name="Nusbaum C."/>
            <person name="Birren B."/>
        </authorList>
    </citation>
    <scope>NUCLEOTIDE SEQUENCE [LARGE SCALE GENOMIC DNA]</scope>
    <source>
        <strain evidence="16 17">VD133</strain>
    </source>
</reference>
<evidence type="ECO:0000313" key="7">
    <source>
        <dbReference type="EMBL" id="EOO32367.1"/>
    </source>
</evidence>
<protein>
    <recommendedName>
        <fullName evidence="1">Reverse transcriptase domain-containing protein</fullName>
    </recommendedName>
</protein>
<dbReference type="PANTHER" id="PTHR34047:SF8">
    <property type="entry name" value="PROTEIN YKFC"/>
    <property type="match status" value="1"/>
</dbReference>
<feature type="domain" description="Reverse transcriptase" evidence="1">
    <location>
        <begin position="69"/>
        <end position="364"/>
    </location>
</feature>
<evidence type="ECO:0000313" key="11">
    <source>
        <dbReference type="EMBL" id="EOO33992.1"/>
    </source>
</evidence>
<name>A0A9W5PWX3_BACCE</name>
<dbReference type="PROSITE" id="PS50878">
    <property type="entry name" value="RT_POL"/>
    <property type="match status" value="1"/>
</dbReference>
<dbReference type="AlphaFoldDB" id="A0A9W5PWX3"/>
<dbReference type="EMBL" id="AHFB01000126">
    <property type="protein sequence ID" value="EOO26186.1"/>
    <property type="molecule type" value="Genomic_DNA"/>
</dbReference>
<evidence type="ECO:0000313" key="3">
    <source>
        <dbReference type="EMBL" id="EOO25437.1"/>
    </source>
</evidence>
<dbReference type="GO" id="GO:0006397">
    <property type="term" value="P:mRNA processing"/>
    <property type="evidence" value="ECO:0007669"/>
    <property type="project" value="InterPro"/>
</dbReference>
<dbReference type="EMBL" id="AHFB01000141">
    <property type="protein sequence ID" value="EOO25437.1"/>
    <property type="molecule type" value="Genomic_DNA"/>
</dbReference>
<evidence type="ECO:0000259" key="1">
    <source>
        <dbReference type="PROSITE" id="PS50878"/>
    </source>
</evidence>
<dbReference type="EMBL" id="AHFB01000051">
    <property type="protein sequence ID" value="EOO33992.1"/>
    <property type="molecule type" value="Genomic_DNA"/>
</dbReference>
<dbReference type="Pfam" id="PF21368">
    <property type="entry name" value="AI2M-like_HNH"/>
    <property type="match status" value="1"/>
</dbReference>
<evidence type="ECO:0000313" key="9">
    <source>
        <dbReference type="EMBL" id="EOO33537.1"/>
    </source>
</evidence>
<evidence type="ECO:0000313" key="10">
    <source>
        <dbReference type="EMBL" id="EOO33623.1"/>
    </source>
</evidence>
<dbReference type="InterPro" id="IPR024937">
    <property type="entry name" value="Domain_X"/>
</dbReference>
<dbReference type="EMBL" id="AHFB01000090">
    <property type="protein sequence ID" value="EOO29735.1"/>
    <property type="molecule type" value="Genomic_DNA"/>
</dbReference>
<dbReference type="InterPro" id="IPR049030">
    <property type="entry name" value="AI2M-like_HNH"/>
</dbReference>
<dbReference type="EMBL" id="AHFB01000061">
    <property type="protein sequence ID" value="EOO33104.1"/>
    <property type="molecule type" value="Genomic_DNA"/>
</dbReference>
<dbReference type="EMBL" id="AHFB01000179">
    <property type="protein sequence ID" value="EOO24104.1"/>
    <property type="molecule type" value="Genomic_DNA"/>
</dbReference>
<evidence type="ECO:0000313" key="17">
    <source>
        <dbReference type="Proteomes" id="UP000014018"/>
    </source>
</evidence>
<dbReference type="CDD" id="cd01651">
    <property type="entry name" value="RT_G2_intron"/>
    <property type="match status" value="1"/>
</dbReference>
<dbReference type="InterPro" id="IPR000477">
    <property type="entry name" value="RT_dom"/>
</dbReference>
<gene>
    <name evidence="16" type="ORF">IIU_00434</name>
    <name evidence="15" type="ORF">IIU_00840</name>
    <name evidence="14" type="ORF">IIU_01285</name>
    <name evidence="13" type="ORF">IIU_01802</name>
    <name evidence="12" type="ORF">IIU_01998</name>
    <name evidence="11" type="ORF">IIU_02734</name>
    <name evidence="10" type="ORF">IIU_02949</name>
    <name evidence="9" type="ORF">IIU_03083</name>
    <name evidence="8" type="ORF">IIU_03216</name>
    <name evidence="6" type="ORF">IIU_04297</name>
    <name evidence="7" type="ORF">IIU_04405</name>
    <name evidence="5" type="ORF">IIU_05320</name>
    <name evidence="4" type="ORF">IIU_06028</name>
    <name evidence="3" type="ORF">IIU_06178</name>
    <name evidence="2" type="ORF">IIU_06832</name>
</gene>
<dbReference type="Proteomes" id="UP000014018">
    <property type="component" value="Unassembled WGS sequence"/>
</dbReference>
<dbReference type="EMBL" id="AHFB01000055">
    <property type="protein sequence ID" value="EOO33623.1"/>
    <property type="molecule type" value="Genomic_DNA"/>
</dbReference>
<accession>A0A9W5PWX3</accession>
<dbReference type="Pfam" id="PF00078">
    <property type="entry name" value="RVT_1"/>
    <property type="match status" value="1"/>
</dbReference>
<dbReference type="SUPFAM" id="SSF56672">
    <property type="entry name" value="DNA/RNA polymerases"/>
    <property type="match status" value="1"/>
</dbReference>
<evidence type="ECO:0000313" key="5">
    <source>
        <dbReference type="EMBL" id="EOO29735.1"/>
    </source>
</evidence>
<dbReference type="EMBL" id="AHFB01000070">
    <property type="protein sequence ID" value="EOO32259.1"/>
    <property type="molecule type" value="Genomic_DNA"/>
</dbReference>
<proteinExistence type="predicted"/>
<dbReference type="EMBL" id="AHFB01000002">
    <property type="protein sequence ID" value="EOO41695.1"/>
    <property type="molecule type" value="Genomic_DNA"/>
</dbReference>
<evidence type="ECO:0000313" key="13">
    <source>
        <dbReference type="EMBL" id="EOO36097.1"/>
    </source>
</evidence>
<dbReference type="RefSeq" id="WP_016109452.1">
    <property type="nucleotide sequence ID" value="NZ_KB976173.1"/>
</dbReference>
<evidence type="ECO:0000313" key="14">
    <source>
        <dbReference type="EMBL" id="EOO36682.1"/>
    </source>
</evidence>
<dbReference type="PANTHER" id="PTHR34047">
    <property type="entry name" value="NUCLEAR INTRON MATURASE 1, MITOCHONDRIAL-RELATED"/>
    <property type="match status" value="1"/>
</dbReference>
<evidence type="ECO:0000313" key="8">
    <source>
        <dbReference type="EMBL" id="EOO33104.1"/>
    </source>
</evidence>
<dbReference type="EMBL" id="AHFB01000034">
    <property type="protein sequence ID" value="EOO36097.1"/>
    <property type="molecule type" value="Genomic_DNA"/>
</dbReference>
<dbReference type="InterPro" id="IPR043502">
    <property type="entry name" value="DNA/RNA_pol_sf"/>
</dbReference>
<dbReference type="InterPro" id="IPR051083">
    <property type="entry name" value="GrpII_Intron_Splice-Mob/Def"/>
</dbReference>
<evidence type="ECO:0000313" key="12">
    <source>
        <dbReference type="EMBL" id="EOO35808.1"/>
    </source>
</evidence>
<evidence type="ECO:0000313" key="2">
    <source>
        <dbReference type="EMBL" id="EOO24104.1"/>
    </source>
</evidence>
<evidence type="ECO:0000313" key="6">
    <source>
        <dbReference type="EMBL" id="EOO32259.1"/>
    </source>
</evidence>
<evidence type="ECO:0000313" key="15">
    <source>
        <dbReference type="EMBL" id="EOO39022.1"/>
    </source>
</evidence>
<evidence type="ECO:0000313" key="16">
    <source>
        <dbReference type="EMBL" id="EOO41695.1"/>
    </source>
</evidence>
<dbReference type="Pfam" id="PF01348">
    <property type="entry name" value="Intron_maturas2"/>
    <property type="match status" value="1"/>
</dbReference>